<feature type="transmembrane region" description="Helical" evidence="8">
    <location>
        <begin position="208"/>
        <end position="230"/>
    </location>
</feature>
<keyword evidence="6 8" id="KW-0472">Membrane</keyword>
<dbReference type="InterPro" id="IPR036259">
    <property type="entry name" value="MFS_trans_sf"/>
</dbReference>
<evidence type="ECO:0000256" key="1">
    <source>
        <dbReference type="ARBA" id="ARBA00004651"/>
    </source>
</evidence>
<dbReference type="SUPFAM" id="SSF103473">
    <property type="entry name" value="MFS general substrate transporter"/>
    <property type="match status" value="1"/>
</dbReference>
<feature type="transmembrane region" description="Helical" evidence="8">
    <location>
        <begin position="168"/>
        <end position="188"/>
    </location>
</feature>
<comment type="subcellular location">
    <subcellularLocation>
        <location evidence="1">Cell membrane</location>
        <topology evidence="1">Multi-pass membrane protein</topology>
    </subcellularLocation>
    <subcellularLocation>
        <location evidence="7">Membrane</location>
        <topology evidence="7">Multi-pass membrane protein</topology>
    </subcellularLocation>
</comment>
<feature type="transmembrane region" description="Helical" evidence="8">
    <location>
        <begin position="104"/>
        <end position="123"/>
    </location>
</feature>
<keyword evidence="5 8" id="KW-1133">Transmembrane helix</keyword>
<name>A0ABY7S542_9FLAO</name>
<evidence type="ECO:0000256" key="7">
    <source>
        <dbReference type="RuleBase" id="RU003755"/>
    </source>
</evidence>
<dbReference type="PANTHER" id="PTHR23517">
    <property type="entry name" value="RESISTANCE PROTEIN MDTM, PUTATIVE-RELATED-RELATED"/>
    <property type="match status" value="1"/>
</dbReference>
<evidence type="ECO:0000256" key="6">
    <source>
        <dbReference type="ARBA" id="ARBA00023136"/>
    </source>
</evidence>
<dbReference type="RefSeq" id="WP_249997510.1">
    <property type="nucleotide sequence ID" value="NZ_CP116221.1"/>
</dbReference>
<keyword evidence="4 7" id="KW-0812">Transmembrane</keyword>
<feature type="transmembrane region" description="Helical" evidence="8">
    <location>
        <begin position="341"/>
        <end position="363"/>
    </location>
</feature>
<evidence type="ECO:0000256" key="4">
    <source>
        <dbReference type="ARBA" id="ARBA00022692"/>
    </source>
</evidence>
<feature type="transmembrane region" description="Helical" evidence="8">
    <location>
        <begin position="28"/>
        <end position="45"/>
    </location>
</feature>
<feature type="transmembrane region" description="Helical" evidence="8">
    <location>
        <begin position="250"/>
        <end position="275"/>
    </location>
</feature>
<feature type="transmembrane region" description="Helical" evidence="8">
    <location>
        <begin position="308"/>
        <end position="329"/>
    </location>
</feature>
<feature type="transmembrane region" description="Helical" evidence="8">
    <location>
        <begin position="81"/>
        <end position="98"/>
    </location>
</feature>
<feature type="transmembrane region" description="Helical" evidence="8">
    <location>
        <begin position="282"/>
        <end position="302"/>
    </location>
</feature>
<keyword evidence="2 7" id="KW-0813">Transport</keyword>
<dbReference type="Proteomes" id="UP001202717">
    <property type="component" value="Chromosome"/>
</dbReference>
<dbReference type="EMBL" id="CP116221">
    <property type="protein sequence ID" value="WCO03526.1"/>
    <property type="molecule type" value="Genomic_DNA"/>
</dbReference>
<dbReference type="InterPro" id="IPR050171">
    <property type="entry name" value="MFS_Transporters"/>
</dbReference>
<dbReference type="InterPro" id="IPR000109">
    <property type="entry name" value="POT_fam"/>
</dbReference>
<evidence type="ECO:0000256" key="8">
    <source>
        <dbReference type="SAM" id="Phobius"/>
    </source>
</evidence>
<protein>
    <submittedName>
        <fullName evidence="9">MFS transporter</fullName>
    </submittedName>
</protein>
<feature type="transmembrane region" description="Helical" evidence="8">
    <location>
        <begin position="51"/>
        <end position="74"/>
    </location>
</feature>
<reference evidence="9 10" key="1">
    <citation type="submission" date="2023-01" db="EMBL/GenBank/DDBJ databases">
        <title>Psychroserpens ponticola sp. nov., isolated from seawater.</title>
        <authorList>
            <person name="Kristyanto S."/>
            <person name="Jung J."/>
            <person name="Kim J.M."/>
            <person name="Jeon C.O."/>
        </authorList>
    </citation>
    <scope>NUCLEOTIDE SEQUENCE [LARGE SCALE GENOMIC DNA]</scope>
    <source>
        <strain evidence="9 10">MSW6</strain>
    </source>
</reference>
<dbReference type="Gene3D" id="1.20.1250.20">
    <property type="entry name" value="MFS general substrate transporter like domains"/>
    <property type="match status" value="2"/>
</dbReference>
<evidence type="ECO:0000256" key="2">
    <source>
        <dbReference type="ARBA" id="ARBA00022448"/>
    </source>
</evidence>
<keyword evidence="3" id="KW-1003">Cell membrane</keyword>
<organism evidence="9 10">
    <name type="scientific">Psychroserpens ponticola</name>
    <dbReference type="NCBI Taxonomy" id="2932268"/>
    <lineage>
        <taxon>Bacteria</taxon>
        <taxon>Pseudomonadati</taxon>
        <taxon>Bacteroidota</taxon>
        <taxon>Flavobacteriia</taxon>
        <taxon>Flavobacteriales</taxon>
        <taxon>Flavobacteriaceae</taxon>
        <taxon>Psychroserpens</taxon>
    </lineage>
</organism>
<comment type="similarity">
    <text evidence="7">Belongs to the major facilitator superfamily. Proton-dependent oligopeptide transporter (POT/PTR) (TC 2.A.17) family.</text>
</comment>
<feature type="transmembrane region" description="Helical" evidence="8">
    <location>
        <begin position="143"/>
        <end position="162"/>
    </location>
</feature>
<keyword evidence="10" id="KW-1185">Reference proteome</keyword>
<feature type="transmembrane region" description="Helical" evidence="8">
    <location>
        <begin position="375"/>
        <end position="395"/>
    </location>
</feature>
<dbReference type="PANTHER" id="PTHR23517:SF15">
    <property type="entry name" value="PROTON-DEPENDENT OLIGOPEPTIDE FAMILY TRANSPORT PROTEIN"/>
    <property type="match status" value="1"/>
</dbReference>
<sequence>MEKNRNQKHTKETFYYAISRMLERGSYYGLRILIILHMTGIVLKMERTEALSIMGWFTGSIVVSQILGALLGDLIIGNKKAIIFGGIIQAFGAFTLCITSTTGIYIGLFLVVLGSGFYTPNIISNFGKLYLNKTKLLDSGFTIFYLAINLGSFLGMSLIGYFGEEYGYNIGFIISGILMLISIIPILISKDKIEDKKFKNEFPMGKRILNISLAFIVVGLFWGIYQISYIRISDLQFEFSEISSLNIPKHLWQTINSTLILPISIIAIIVWTFFYSTQFFKLMIGFIFGAISYGIIYLIPGVPTEKHTILYIIALLFLGIAEIHIAPIIHSILTKYSNPKYLAILISLAFIPTRLFGFIFGLFNDRFYDNPTLGIKLGIIAMVIISVGLIVYVFWEKKNYLQQRV</sequence>
<dbReference type="PROSITE" id="PS01022">
    <property type="entry name" value="PTR2_1"/>
    <property type="match status" value="1"/>
</dbReference>
<accession>A0ABY7S542</accession>
<gene>
    <name evidence="9" type="ORF">MUN68_008460</name>
</gene>
<evidence type="ECO:0000256" key="5">
    <source>
        <dbReference type="ARBA" id="ARBA00022989"/>
    </source>
</evidence>
<dbReference type="Pfam" id="PF00854">
    <property type="entry name" value="PTR2"/>
    <property type="match status" value="1"/>
</dbReference>
<evidence type="ECO:0000313" key="10">
    <source>
        <dbReference type="Proteomes" id="UP001202717"/>
    </source>
</evidence>
<evidence type="ECO:0000256" key="3">
    <source>
        <dbReference type="ARBA" id="ARBA00022475"/>
    </source>
</evidence>
<dbReference type="InterPro" id="IPR018456">
    <property type="entry name" value="PTR2_symporter_CS"/>
</dbReference>
<dbReference type="PROSITE" id="PS01023">
    <property type="entry name" value="PTR2_2"/>
    <property type="match status" value="1"/>
</dbReference>
<proteinExistence type="inferred from homology"/>
<evidence type="ECO:0000313" key="9">
    <source>
        <dbReference type="EMBL" id="WCO03526.1"/>
    </source>
</evidence>